<dbReference type="Pfam" id="PF01476">
    <property type="entry name" value="LysM"/>
    <property type="match status" value="1"/>
</dbReference>
<dbReference type="FunFam" id="3.10.350.10:FF:000001">
    <property type="entry name" value="Peptidoglycan-binding protein LysM"/>
    <property type="match status" value="1"/>
</dbReference>
<dbReference type="SMART" id="SM00257">
    <property type="entry name" value="LysM"/>
    <property type="match status" value="1"/>
</dbReference>
<evidence type="ECO:0000256" key="2">
    <source>
        <dbReference type="ARBA" id="ARBA00022490"/>
    </source>
</evidence>
<reference evidence="6 7" key="1">
    <citation type="journal article" date="2011" name="J. Bacteriol.">
        <title>Complete genome sequence of the plant pathogen Ralstonia solanacearum strain Po82.</title>
        <authorList>
            <person name="Xu J."/>
            <person name="Zheng H.J."/>
            <person name="Liu L."/>
            <person name="Pan Z.C."/>
            <person name="Prior P."/>
            <person name="Tang B."/>
            <person name="Xu J.S."/>
            <person name="Zhang H."/>
            <person name="Tian Q."/>
            <person name="Zhang L.Q."/>
            <person name="Feng J."/>
        </authorList>
    </citation>
    <scope>NUCLEOTIDE SEQUENCE [LARGE SCALE GENOMIC DNA]</scope>
    <source>
        <strain evidence="6 7">Po82</strain>
    </source>
</reference>
<dbReference type="AlphaFoldDB" id="F6G026"/>
<dbReference type="KEGG" id="rsn:RSPO_c01308"/>
<dbReference type="eggNOG" id="COG1652">
    <property type="taxonomic scope" value="Bacteria"/>
</dbReference>
<dbReference type="NCBIfam" id="NF008399">
    <property type="entry name" value="PRK11198.1"/>
    <property type="match status" value="1"/>
</dbReference>
<dbReference type="PROSITE" id="PS50914">
    <property type="entry name" value="BON"/>
    <property type="match status" value="1"/>
</dbReference>
<feature type="domain" description="LysM" evidence="5">
    <location>
        <begin position="142"/>
        <end position="191"/>
    </location>
</feature>
<evidence type="ECO:0000313" key="6">
    <source>
        <dbReference type="EMBL" id="AEG68609.1"/>
    </source>
</evidence>
<dbReference type="CDD" id="cd00118">
    <property type="entry name" value="LysM"/>
    <property type="match status" value="1"/>
</dbReference>
<dbReference type="PANTHER" id="PTHR34700">
    <property type="entry name" value="POTASSIUM BINDING PROTEIN KBP"/>
    <property type="match status" value="1"/>
</dbReference>
<dbReference type="Pfam" id="PF04972">
    <property type="entry name" value="BON"/>
    <property type="match status" value="1"/>
</dbReference>
<dbReference type="PATRIC" id="fig|1031711.3.peg.1280"/>
<keyword evidence="2" id="KW-0963">Cytoplasm</keyword>
<dbReference type="InterPro" id="IPR018392">
    <property type="entry name" value="LysM"/>
</dbReference>
<dbReference type="Proteomes" id="UP000007953">
    <property type="component" value="Chromosome"/>
</dbReference>
<dbReference type="InterPro" id="IPR036779">
    <property type="entry name" value="LysM_dom_sf"/>
</dbReference>
<evidence type="ECO:0000256" key="3">
    <source>
        <dbReference type="ARBA" id="ARBA00072219"/>
    </source>
</evidence>
<evidence type="ECO:0000256" key="1">
    <source>
        <dbReference type="ARBA" id="ARBA00004496"/>
    </source>
</evidence>
<gene>
    <name evidence="6" type="primary">xkdP</name>
    <name evidence="6" type="ordered locus">RSPO_c01308</name>
</gene>
<dbReference type="PROSITE" id="PS51782">
    <property type="entry name" value="LYSM"/>
    <property type="match status" value="1"/>
</dbReference>
<dbReference type="SUPFAM" id="SSF54106">
    <property type="entry name" value="LysM domain"/>
    <property type="match status" value="1"/>
</dbReference>
<dbReference type="HOGENOM" id="CLU_125377_0_0_4"/>
<dbReference type="InterPro" id="IPR007055">
    <property type="entry name" value="BON_dom"/>
</dbReference>
<dbReference type="Gene3D" id="3.10.350.10">
    <property type="entry name" value="LysM domain"/>
    <property type="match status" value="1"/>
</dbReference>
<protein>
    <recommendedName>
        <fullName evidence="3">Potassium binding protein Kbp</fullName>
    </recommendedName>
</protein>
<sequence>MCHGGVQVERLHCGDGRAHPRCLALALFSRVFQEVLMGFFDFIKEAGEKLFHGGAAAPADASADAADAANRAKGDAIEQYIAQQGLTATALSVQVDGEQAKVFGVAADQATREKIVLCCGNVEGIKAVDDQMSVSTESPESQWHTVASGDTLSAIAKKFYDDANKYPVIFEANKPMLSDPNKIYPGQKLRIPAA</sequence>
<organism evidence="6 7">
    <name type="scientific">Ralstonia solanacearum (strain Po82)</name>
    <dbReference type="NCBI Taxonomy" id="1031711"/>
    <lineage>
        <taxon>Bacteria</taxon>
        <taxon>Pseudomonadati</taxon>
        <taxon>Pseudomonadota</taxon>
        <taxon>Betaproteobacteria</taxon>
        <taxon>Burkholderiales</taxon>
        <taxon>Burkholderiaceae</taxon>
        <taxon>Ralstonia</taxon>
        <taxon>Ralstonia solanacearum species complex</taxon>
    </lineage>
</organism>
<feature type="domain" description="BON" evidence="4">
    <location>
        <begin position="68"/>
        <end position="136"/>
    </location>
</feature>
<dbReference type="InterPro" id="IPR014004">
    <property type="entry name" value="Transpt-assoc_nodulatn_dom_bac"/>
</dbReference>
<evidence type="ECO:0000259" key="4">
    <source>
        <dbReference type="PROSITE" id="PS50914"/>
    </source>
</evidence>
<dbReference type="PANTHER" id="PTHR34700:SF8">
    <property type="entry name" value="POTASSIUM BINDING PROTEIN KBP"/>
    <property type="match status" value="1"/>
</dbReference>
<dbReference type="GO" id="GO:0005737">
    <property type="term" value="C:cytoplasm"/>
    <property type="evidence" value="ECO:0007669"/>
    <property type="project" value="UniProtKB-SubCell"/>
</dbReference>
<accession>F6G026</accession>
<evidence type="ECO:0000313" key="7">
    <source>
        <dbReference type="Proteomes" id="UP000007953"/>
    </source>
</evidence>
<dbReference type="SMART" id="SM00749">
    <property type="entry name" value="BON"/>
    <property type="match status" value="1"/>
</dbReference>
<dbReference type="EMBL" id="CP002819">
    <property type="protein sequence ID" value="AEG68609.1"/>
    <property type="molecule type" value="Genomic_DNA"/>
</dbReference>
<evidence type="ECO:0000259" key="5">
    <source>
        <dbReference type="PROSITE" id="PS51782"/>
    </source>
</evidence>
<proteinExistence type="predicted"/>
<comment type="subcellular location">
    <subcellularLocation>
        <location evidence="1">Cytoplasm</location>
    </subcellularLocation>
</comment>
<name>F6G026_RALS8</name>
<dbReference type="InterPro" id="IPR052196">
    <property type="entry name" value="Bact_Kbp"/>
</dbReference>